<dbReference type="PROSITE" id="PS51720">
    <property type="entry name" value="G_AIG1"/>
    <property type="match status" value="1"/>
</dbReference>
<feature type="non-terminal residue" evidence="5">
    <location>
        <position position="231"/>
    </location>
</feature>
<feature type="domain" description="AIG1-type G" evidence="4">
    <location>
        <begin position="5"/>
        <end position="198"/>
    </location>
</feature>
<dbReference type="InterPro" id="IPR045058">
    <property type="entry name" value="GIMA/IAN/Toc"/>
</dbReference>
<dbReference type="PANTHER" id="PTHR10903">
    <property type="entry name" value="GTPASE, IMAP FAMILY MEMBER-RELATED"/>
    <property type="match status" value="1"/>
</dbReference>
<evidence type="ECO:0000256" key="3">
    <source>
        <dbReference type="ARBA" id="ARBA00023134"/>
    </source>
</evidence>
<dbReference type="InterPro" id="IPR006703">
    <property type="entry name" value="G_AIG1"/>
</dbReference>
<dbReference type="Proteomes" id="UP000727407">
    <property type="component" value="Unassembled WGS sequence"/>
</dbReference>
<keyword evidence="2" id="KW-0547">Nucleotide-binding</keyword>
<dbReference type="GO" id="GO:0005525">
    <property type="term" value="F:GTP binding"/>
    <property type="evidence" value="ECO:0007669"/>
    <property type="project" value="UniProtKB-KW"/>
</dbReference>
<evidence type="ECO:0000256" key="1">
    <source>
        <dbReference type="ARBA" id="ARBA00008535"/>
    </source>
</evidence>
<reference evidence="5" key="1">
    <citation type="submission" date="2020-07" db="EMBL/GenBank/DDBJ databases">
        <title>Clarias magur genome sequencing, assembly and annotation.</title>
        <authorList>
            <person name="Kushwaha B."/>
            <person name="Kumar R."/>
            <person name="Das P."/>
            <person name="Joshi C.G."/>
            <person name="Kumar D."/>
            <person name="Nagpure N.S."/>
            <person name="Pandey M."/>
            <person name="Agarwal S."/>
            <person name="Srivastava S."/>
            <person name="Singh M."/>
            <person name="Sahoo L."/>
            <person name="Jayasankar P."/>
            <person name="Meher P.K."/>
            <person name="Koringa P.G."/>
            <person name="Iquebal M.A."/>
            <person name="Das S.P."/>
            <person name="Bit A."/>
            <person name="Patnaik S."/>
            <person name="Patel N."/>
            <person name="Shah T.M."/>
            <person name="Hinsu A."/>
            <person name="Jena J.K."/>
        </authorList>
    </citation>
    <scope>NUCLEOTIDE SEQUENCE</scope>
    <source>
        <strain evidence="5">CIFAMagur01</strain>
        <tissue evidence="5">Testis</tissue>
    </source>
</reference>
<comment type="caution">
    <text evidence="5">The sequence shown here is derived from an EMBL/GenBank/DDBJ whole genome shotgun (WGS) entry which is preliminary data.</text>
</comment>
<dbReference type="OrthoDB" id="8954335at2759"/>
<dbReference type="AlphaFoldDB" id="A0A8J4X2W0"/>
<gene>
    <name evidence="5" type="ORF">DAT39_007803</name>
</gene>
<dbReference type="EMBL" id="QNUK01000089">
    <property type="protein sequence ID" value="KAF5902462.1"/>
    <property type="molecule type" value="Genomic_DNA"/>
</dbReference>
<name>A0A8J4X2W0_CLAMG</name>
<dbReference type="Pfam" id="PF04548">
    <property type="entry name" value="AIG1"/>
    <property type="match status" value="1"/>
</dbReference>
<organism evidence="5 6">
    <name type="scientific">Clarias magur</name>
    <name type="common">Asian catfish</name>
    <name type="synonym">Macropteronotus magur</name>
    <dbReference type="NCBI Taxonomy" id="1594786"/>
    <lineage>
        <taxon>Eukaryota</taxon>
        <taxon>Metazoa</taxon>
        <taxon>Chordata</taxon>
        <taxon>Craniata</taxon>
        <taxon>Vertebrata</taxon>
        <taxon>Euteleostomi</taxon>
        <taxon>Actinopterygii</taxon>
        <taxon>Neopterygii</taxon>
        <taxon>Teleostei</taxon>
        <taxon>Ostariophysi</taxon>
        <taxon>Siluriformes</taxon>
        <taxon>Clariidae</taxon>
        <taxon>Clarias</taxon>
    </lineage>
</organism>
<evidence type="ECO:0000259" key="4">
    <source>
        <dbReference type="PROSITE" id="PS51720"/>
    </source>
</evidence>
<evidence type="ECO:0000313" key="6">
    <source>
        <dbReference type="Proteomes" id="UP000727407"/>
    </source>
</evidence>
<evidence type="ECO:0000313" key="5">
    <source>
        <dbReference type="EMBL" id="KAF5902462.1"/>
    </source>
</evidence>
<dbReference type="InterPro" id="IPR027417">
    <property type="entry name" value="P-loop_NTPase"/>
</dbReference>
<comment type="similarity">
    <text evidence="1">Belongs to the TRAFAC class TrmE-Era-EngA-EngB-Septin-like GTPase superfamily. AIG1/Toc34/Toc159-like paraseptin GTPase family. IAN subfamily.</text>
</comment>
<keyword evidence="6" id="KW-1185">Reference proteome</keyword>
<sequence length="231" mass="26403">MAQQESSVNIVLFGNTSAAHFGPENILLGQDQPLPGNSAFSQIVPLSRIISGRNISVINILGLEETEISPHSVHQFISQIVKEKEIHAFIFVLQLNQFTDANKLGIEWLRNTFGEGALPFVNILFTYEREDECDTIVDDLKKNTVVEQLTRQCGGRYHTCSKSMNNQSEMRTLLEKIDRLISENNQSCFTAEIYNTGYRELQDRQSQQRAYSSRWLQEEVPIQEDPMKHPK</sequence>
<dbReference type="Gene3D" id="3.40.50.300">
    <property type="entry name" value="P-loop containing nucleotide triphosphate hydrolases"/>
    <property type="match status" value="1"/>
</dbReference>
<protein>
    <submittedName>
        <fullName evidence="5">Interferon-induced very large GTPase 1-like isoform X1</fullName>
    </submittedName>
</protein>
<dbReference type="PANTHER" id="PTHR10903:SF188">
    <property type="entry name" value="GTPASE IMAP FAMILY MEMBER 2-LIKE-RELATED"/>
    <property type="match status" value="1"/>
</dbReference>
<proteinExistence type="inferred from homology"/>
<keyword evidence="3" id="KW-0342">GTP-binding</keyword>
<evidence type="ECO:0000256" key="2">
    <source>
        <dbReference type="ARBA" id="ARBA00022741"/>
    </source>
</evidence>
<accession>A0A8J4X2W0</accession>